<dbReference type="PANTHER" id="PTHR30336:SF4">
    <property type="entry name" value="ENVELOPE BIOGENESIS FACTOR ELYC"/>
    <property type="match status" value="1"/>
</dbReference>
<sequence>MFVFAKLFWIASQPVTICFLLMAFSLLLMVFSFRRLAVAAGLLSLVLIFVSFYTTSGALIVQELEDRFPRPAAAPADATCIVLLGGGIATKVDGVRGGYNLDDAADRYIETVRLAGVYPNARIIMSGGDGSLLGGNVKEADVIRRMFDDFHIDPARVEYDAESRDTYENAINTKAILQRLNLNHCLLVTSGFHMPRAVAIFRNLGMDVTPWVADYRTTGRQGLTLSAGHPIDNADLLTTGLREWIGIVAYYFAGRVSTLYPQ</sequence>
<dbReference type="Proteomes" id="UP000717752">
    <property type="component" value="Unassembled WGS sequence"/>
</dbReference>
<keyword evidence="1" id="KW-0812">Transmembrane</keyword>
<name>A0ABS7H029_9HYPH</name>
<accession>A0ABS7H029</accession>
<dbReference type="RefSeq" id="WP_220336825.1">
    <property type="nucleotide sequence ID" value="NZ_JAEUAK010000011.1"/>
</dbReference>
<evidence type="ECO:0000259" key="2">
    <source>
        <dbReference type="Pfam" id="PF02698"/>
    </source>
</evidence>
<keyword evidence="1" id="KW-1133">Transmembrane helix</keyword>
<dbReference type="CDD" id="cd06259">
    <property type="entry name" value="YdcF-like"/>
    <property type="match status" value="1"/>
</dbReference>
<dbReference type="Pfam" id="PF02698">
    <property type="entry name" value="DUF218"/>
    <property type="match status" value="1"/>
</dbReference>
<feature type="transmembrane region" description="Helical" evidence="1">
    <location>
        <begin position="37"/>
        <end position="61"/>
    </location>
</feature>
<feature type="domain" description="DUF218" evidence="2">
    <location>
        <begin position="80"/>
        <end position="246"/>
    </location>
</feature>
<gene>
    <name evidence="3" type="ORF">JNB85_24165</name>
</gene>
<dbReference type="Gene3D" id="3.40.50.620">
    <property type="entry name" value="HUPs"/>
    <property type="match status" value="1"/>
</dbReference>
<dbReference type="EMBL" id="JAEUAK010000011">
    <property type="protein sequence ID" value="MBW9055506.1"/>
    <property type="molecule type" value="Genomic_DNA"/>
</dbReference>
<organism evidence="3 4">
    <name type="scientific">Rhizobium mesosinicum</name>
    <dbReference type="NCBI Taxonomy" id="335017"/>
    <lineage>
        <taxon>Bacteria</taxon>
        <taxon>Pseudomonadati</taxon>
        <taxon>Pseudomonadota</taxon>
        <taxon>Alphaproteobacteria</taxon>
        <taxon>Hyphomicrobiales</taxon>
        <taxon>Rhizobiaceae</taxon>
        <taxon>Rhizobium/Agrobacterium group</taxon>
        <taxon>Rhizobium</taxon>
    </lineage>
</organism>
<dbReference type="InterPro" id="IPR051599">
    <property type="entry name" value="Cell_Envelope_Assoc"/>
</dbReference>
<feature type="transmembrane region" description="Helical" evidence="1">
    <location>
        <begin position="7"/>
        <end position="31"/>
    </location>
</feature>
<comment type="caution">
    <text evidence="3">The sequence shown here is derived from an EMBL/GenBank/DDBJ whole genome shotgun (WGS) entry which is preliminary data.</text>
</comment>
<dbReference type="InterPro" id="IPR014729">
    <property type="entry name" value="Rossmann-like_a/b/a_fold"/>
</dbReference>
<dbReference type="PANTHER" id="PTHR30336">
    <property type="entry name" value="INNER MEMBRANE PROTEIN, PROBABLE PERMEASE"/>
    <property type="match status" value="1"/>
</dbReference>
<protein>
    <submittedName>
        <fullName evidence="3">YdcF family protein</fullName>
    </submittedName>
</protein>
<keyword evidence="4" id="KW-1185">Reference proteome</keyword>
<dbReference type="InterPro" id="IPR003848">
    <property type="entry name" value="DUF218"/>
</dbReference>
<evidence type="ECO:0000313" key="4">
    <source>
        <dbReference type="Proteomes" id="UP000717752"/>
    </source>
</evidence>
<reference evidence="3 4" key="1">
    <citation type="journal article" date="2021" name="MBio">
        <title>Poor Competitiveness of Bradyrhizobium in Pigeon Pea Root Colonization in Indian Soils.</title>
        <authorList>
            <person name="Chalasani D."/>
            <person name="Basu A."/>
            <person name="Pullabhotla S.V.S.R.N."/>
            <person name="Jorrin B."/>
            <person name="Neal A.L."/>
            <person name="Poole P.S."/>
            <person name="Podile A.R."/>
            <person name="Tkacz A."/>
        </authorList>
    </citation>
    <scope>NUCLEOTIDE SEQUENCE [LARGE SCALE GENOMIC DNA]</scope>
    <source>
        <strain evidence="3 4">HU56</strain>
    </source>
</reference>
<keyword evidence="1" id="KW-0472">Membrane</keyword>
<evidence type="ECO:0000313" key="3">
    <source>
        <dbReference type="EMBL" id="MBW9055506.1"/>
    </source>
</evidence>
<proteinExistence type="predicted"/>
<evidence type="ECO:0000256" key="1">
    <source>
        <dbReference type="SAM" id="Phobius"/>
    </source>
</evidence>